<feature type="compositionally biased region" description="Polar residues" evidence="3">
    <location>
        <begin position="824"/>
        <end position="835"/>
    </location>
</feature>
<keyword evidence="2" id="KW-0175">Coiled coil</keyword>
<feature type="region of interest" description="Disordered" evidence="3">
    <location>
        <begin position="134"/>
        <end position="191"/>
    </location>
</feature>
<keyword evidence="5" id="KW-1185">Reference proteome</keyword>
<feature type="compositionally biased region" description="Basic and acidic residues" evidence="3">
    <location>
        <begin position="136"/>
        <end position="150"/>
    </location>
</feature>
<evidence type="ECO:0000313" key="4">
    <source>
        <dbReference type="EnsemblMetazoa" id="G33286.2:cds"/>
    </source>
</evidence>
<sequence length="869" mass="97314">MTAHTQESVVTLCRVHLSQVCFITHKLPLSVSLVIVMDTSARALLPIAPDGVFYLLFIRQQWGLGVLHLLSGSWSFRIPLHSSSSVWRSWFVDHGGGYPLRLMASHGGFKSLFCCFCGSKRRFQKLQTFEAVEEVESSKTVHTEQPRSTHTEAVPAPAQEESPTPPVSGKEETVPQTEDNSSSSVEKEDFSAPIAAEEESLLLDFEGEGVSGNPSVTNTPVLPREPIKAESAPILESQLFAEDSLFVDKREVDNTVITSEPKPVVLPVLNTEGPRAQEDSIVREKAQLAEKSVLEGKEEEKLPVEKPPAEEKQEEKVAGEIQKPEVKETIVVKEEVPVPCEGQQHCTSSQDKDQLLEAINLTLTNIMEKAETLIVEQVSVDMATKSEHSAPNKEMISSLVEKIQAPAEKDSTPDSDGSMQGSSGSEALEEALKDAGIVNGNKHEEKGSDKPEKGEKKEEKTGKSKKKEDKTIDHILRALSSLQTTEEKLAALCKKYADLHEEHRVLQSTHKQHQRKLTMVTREKDQLQTEHTKAVMAKSKLEGLCRELQKHNQVIRQESLQRAREEDEKRKEISNKFQSTITEIQQQMTDHHDRNLKLREENQELAGKLKKFIEQYEVREKQVEKVMQHRELEQKLADAKLEQANAYLAEEQERSRKEHAVAAESTKRAALLETQLAMYKDRYEEFQSTINRSNDMFQKFKTEMEKMTKRIKKLEKDGAAWKSKWENANKALLEMAEEKTHYDREKPQLLSKIQKLESLCRAMQAERLGRKAAEASKIDISKIDEDLPQVLDTPNTSSKSSPIKSKPEEDDSSPPGSGSDGKSQPSEPNSDTQTDSSSAAAAGSTEQKSEETPAESKPEPNPEALTAET</sequence>
<dbReference type="AlphaFoldDB" id="A0A8W8MIM8"/>
<feature type="region of interest" description="Disordered" evidence="3">
    <location>
        <begin position="507"/>
        <end position="530"/>
    </location>
</feature>
<protein>
    <recommendedName>
        <fullName evidence="6">Beta-taxilin</fullName>
    </recommendedName>
</protein>
<dbReference type="InterPro" id="IPR026183">
    <property type="entry name" value="Taxilin_fam"/>
</dbReference>
<evidence type="ECO:0000313" key="5">
    <source>
        <dbReference type="Proteomes" id="UP000005408"/>
    </source>
</evidence>
<feature type="region of interest" description="Disordered" evidence="3">
    <location>
        <begin position="781"/>
        <end position="869"/>
    </location>
</feature>
<proteinExistence type="inferred from homology"/>
<feature type="region of interest" description="Disordered" evidence="3">
    <location>
        <begin position="290"/>
        <end position="322"/>
    </location>
</feature>
<reference evidence="4" key="1">
    <citation type="submission" date="2022-08" db="UniProtKB">
        <authorList>
            <consortium name="EnsemblMetazoa"/>
        </authorList>
    </citation>
    <scope>IDENTIFICATION</scope>
    <source>
        <strain evidence="4">05x7-T-G4-1.051#20</strain>
    </source>
</reference>
<evidence type="ECO:0000256" key="2">
    <source>
        <dbReference type="SAM" id="Coils"/>
    </source>
</evidence>
<dbReference type="EnsemblMetazoa" id="G33286.2">
    <property type="protein sequence ID" value="G33286.2:cds"/>
    <property type="gene ID" value="G33286"/>
</dbReference>
<dbReference type="PANTHER" id="PTHR16127">
    <property type="entry name" value="TAXILIN"/>
    <property type="match status" value="1"/>
</dbReference>
<feature type="compositionally biased region" description="Basic and acidic residues" evidence="3">
    <location>
        <begin position="521"/>
        <end position="530"/>
    </location>
</feature>
<feature type="compositionally biased region" description="Basic and acidic residues" evidence="3">
    <location>
        <begin position="847"/>
        <end position="860"/>
    </location>
</feature>
<name>A0A8W8MIM8_MAGGI</name>
<feature type="compositionally biased region" description="Basic and acidic residues" evidence="3">
    <location>
        <begin position="441"/>
        <end position="469"/>
    </location>
</feature>
<feature type="compositionally biased region" description="Low complexity" evidence="3">
    <location>
        <begin position="414"/>
        <end position="425"/>
    </location>
</feature>
<dbReference type="GO" id="GO:0019905">
    <property type="term" value="F:syntaxin binding"/>
    <property type="evidence" value="ECO:0007669"/>
    <property type="project" value="InterPro"/>
</dbReference>
<dbReference type="Proteomes" id="UP000005408">
    <property type="component" value="Unassembled WGS sequence"/>
</dbReference>
<dbReference type="Pfam" id="PF09728">
    <property type="entry name" value="Taxilin"/>
    <property type="match status" value="1"/>
</dbReference>
<dbReference type="PANTHER" id="PTHR16127:SF13">
    <property type="entry name" value="GH01188P"/>
    <property type="match status" value="1"/>
</dbReference>
<feature type="compositionally biased region" description="Low complexity" evidence="3">
    <location>
        <begin position="813"/>
        <end position="823"/>
    </location>
</feature>
<feature type="region of interest" description="Disordered" evidence="3">
    <location>
        <begin position="406"/>
        <end position="469"/>
    </location>
</feature>
<feature type="coiled-coil region" evidence="2">
    <location>
        <begin position="669"/>
        <end position="724"/>
    </location>
</feature>
<comment type="similarity">
    <text evidence="1">Belongs to the taxilin family.</text>
</comment>
<evidence type="ECO:0008006" key="6">
    <source>
        <dbReference type="Google" id="ProtNLM"/>
    </source>
</evidence>
<feature type="compositionally biased region" description="Polar residues" evidence="3">
    <location>
        <begin position="174"/>
        <end position="184"/>
    </location>
</feature>
<evidence type="ECO:0000256" key="1">
    <source>
        <dbReference type="ARBA" id="ARBA00009550"/>
    </source>
</evidence>
<accession>A0A8W8MIM8</accession>
<organism evidence="4 5">
    <name type="scientific">Magallana gigas</name>
    <name type="common">Pacific oyster</name>
    <name type="synonym">Crassostrea gigas</name>
    <dbReference type="NCBI Taxonomy" id="29159"/>
    <lineage>
        <taxon>Eukaryota</taxon>
        <taxon>Metazoa</taxon>
        <taxon>Spiralia</taxon>
        <taxon>Lophotrochozoa</taxon>
        <taxon>Mollusca</taxon>
        <taxon>Bivalvia</taxon>
        <taxon>Autobranchia</taxon>
        <taxon>Pteriomorphia</taxon>
        <taxon>Ostreida</taxon>
        <taxon>Ostreoidea</taxon>
        <taxon>Ostreidae</taxon>
        <taxon>Magallana</taxon>
    </lineage>
</organism>
<evidence type="ECO:0000256" key="3">
    <source>
        <dbReference type="SAM" id="MobiDB-lite"/>
    </source>
</evidence>